<feature type="region of interest" description="Disordered" evidence="3">
    <location>
        <begin position="315"/>
        <end position="350"/>
    </location>
</feature>
<feature type="compositionally biased region" description="Low complexity" evidence="3">
    <location>
        <begin position="66"/>
        <end position="77"/>
    </location>
</feature>
<evidence type="ECO:0000256" key="2">
    <source>
        <dbReference type="PROSITE-ProRule" id="PRU00104"/>
    </source>
</evidence>
<feature type="compositionally biased region" description="Polar residues" evidence="3">
    <location>
        <begin position="268"/>
        <end position="282"/>
    </location>
</feature>
<dbReference type="GO" id="GO:0016874">
    <property type="term" value="F:ligase activity"/>
    <property type="evidence" value="ECO:0007669"/>
    <property type="project" value="UniProtKB-KW"/>
</dbReference>
<feature type="region of interest" description="Disordered" evidence="3">
    <location>
        <begin position="66"/>
        <end position="113"/>
    </location>
</feature>
<dbReference type="InterPro" id="IPR035983">
    <property type="entry name" value="Hect_E3_ubiquitin_ligase"/>
</dbReference>
<dbReference type="PROSITE" id="PS50237">
    <property type="entry name" value="HECT"/>
    <property type="match status" value="1"/>
</dbReference>
<organism evidence="4 5">
    <name type="scientific">Paramuricea clavata</name>
    <name type="common">Red gorgonian</name>
    <name type="synonym">Violescent sea-whip</name>
    <dbReference type="NCBI Taxonomy" id="317549"/>
    <lineage>
        <taxon>Eukaryota</taxon>
        <taxon>Metazoa</taxon>
        <taxon>Cnidaria</taxon>
        <taxon>Anthozoa</taxon>
        <taxon>Octocorallia</taxon>
        <taxon>Malacalcyonacea</taxon>
        <taxon>Plexauridae</taxon>
        <taxon>Paramuricea</taxon>
    </lineage>
</organism>
<dbReference type="EMBL" id="CACRXK020010723">
    <property type="protein sequence ID" value="CAB4019985.1"/>
    <property type="molecule type" value="Genomic_DNA"/>
</dbReference>
<keyword evidence="4" id="KW-0436">Ligase</keyword>
<name>A0A6S7ILH0_PARCT</name>
<dbReference type="AlphaFoldDB" id="A0A6S7ILH0"/>
<dbReference type="SUPFAM" id="SSF56204">
    <property type="entry name" value="Hect, E3 ligase catalytic domain"/>
    <property type="match status" value="1"/>
</dbReference>
<keyword evidence="5" id="KW-1185">Reference proteome</keyword>
<evidence type="ECO:0000313" key="5">
    <source>
        <dbReference type="Proteomes" id="UP001152795"/>
    </source>
</evidence>
<dbReference type="Gene3D" id="3.90.1750.10">
    <property type="entry name" value="Hect, E3 ligase catalytic domains"/>
    <property type="match status" value="1"/>
</dbReference>
<feature type="compositionally biased region" description="Basic and acidic residues" evidence="3">
    <location>
        <begin position="102"/>
        <end position="113"/>
    </location>
</feature>
<protein>
    <submittedName>
        <fullName evidence="4">E3 ubiquitin- ligase UPL2-like</fullName>
    </submittedName>
</protein>
<sequence length="721" mass="80986">MADRPSPLPVELNESTITAIVRRVYDSVQSVREERPSPGTCATINNASVEDEMSQRFSLPRRGQLGLLGQEQRPQQGNRPSFYNSRPRYNPQANYGHGSVAKGKEKGKSGKSKVKETVLNRKELILLPSPTYTQVPRFENKRKLQELGLIIDGFPFDKSWDDKQLRLKIGGALVQKLEDEQGEFVQFEFVKSIGQNICPLNLYLNKEPSGENIHAMCKQGPIYVRASKALKVWALNELFELDETSENSNGTEDEAYQASKRVLENTETRNNQSYQNAVSGEETTPDDCSDNEPDEPMVNCIICYVALKMSAVPKHHQLVHDSKPKEKKRRTLDTYMDTKSSNGSVRDSPEKTTLADLVPSATSAEIETALNNANGNLDAAAQDLLGLEDDVFPDILPPLVVESIRESDDAPVQSKLDKFREDNLDGSAKRQHFFVSREEGLEDLKRDILGCYKQHDCNLRAKMRVRFEGEEGAGSGPIREFLLCAIAMKIVQEGIGSKGKPIIFFEGEDDHKLPVHEQTLRCTGAFREVGRIIGHSVLHGGPFMYGLSKAVKQYWAATGNKVRPRDQDETATQALPIVIEDIPDIELRQYISQLHNLAPDETPSDDLKENLMPYLIEAGIDADRINAEWNLAIQGLMLYFVIDKRRRELDEIAKGMNEDGLHSFLGGFGLSTIETIFPMSCMKKVSVDQMKEVIIFEEPGGKEDTIAMFYLYLDFLAKYTD</sequence>
<proteinExistence type="predicted"/>
<dbReference type="Proteomes" id="UP001152795">
    <property type="component" value="Unassembled WGS sequence"/>
</dbReference>
<comment type="caution">
    <text evidence="2">Lacks conserved residue(s) required for the propagation of feature annotation.</text>
</comment>
<reference evidence="4" key="1">
    <citation type="submission" date="2020-04" db="EMBL/GenBank/DDBJ databases">
        <authorList>
            <person name="Alioto T."/>
            <person name="Alioto T."/>
            <person name="Gomez Garrido J."/>
        </authorList>
    </citation>
    <scope>NUCLEOTIDE SEQUENCE</scope>
    <source>
        <strain evidence="4">A484AB</strain>
    </source>
</reference>
<keyword evidence="1 2" id="KW-0833">Ubl conjugation pathway</keyword>
<dbReference type="InterPro" id="IPR000569">
    <property type="entry name" value="HECT_dom"/>
</dbReference>
<feature type="non-terminal residue" evidence="4">
    <location>
        <position position="721"/>
    </location>
</feature>
<feature type="compositionally biased region" description="Acidic residues" evidence="3">
    <location>
        <begin position="283"/>
        <end position="292"/>
    </location>
</feature>
<evidence type="ECO:0000256" key="3">
    <source>
        <dbReference type="SAM" id="MobiDB-lite"/>
    </source>
</evidence>
<evidence type="ECO:0000313" key="4">
    <source>
        <dbReference type="EMBL" id="CAB4019985.1"/>
    </source>
</evidence>
<evidence type="ECO:0000256" key="1">
    <source>
        <dbReference type="ARBA" id="ARBA00022786"/>
    </source>
</evidence>
<comment type="caution">
    <text evidence="4">The sequence shown here is derived from an EMBL/GenBank/DDBJ whole genome shotgun (WGS) entry which is preliminary data.</text>
</comment>
<feature type="region of interest" description="Disordered" evidence="3">
    <location>
        <begin position="264"/>
        <end position="292"/>
    </location>
</feature>
<accession>A0A6S7ILH0</accession>
<dbReference type="GO" id="GO:0004842">
    <property type="term" value="F:ubiquitin-protein transferase activity"/>
    <property type="evidence" value="ECO:0007669"/>
    <property type="project" value="InterPro"/>
</dbReference>
<gene>
    <name evidence="4" type="ORF">PACLA_8A089725</name>
</gene>